<reference evidence="2" key="1">
    <citation type="journal article" date="2017" name="Genome Biol.">
        <title>Comparative genomics reveals high biological diversity and specific adaptations in the industrially and medically important fungal genus Aspergillus.</title>
        <authorList>
            <person name="de Vries R.P."/>
            <person name="Riley R."/>
            <person name="Wiebenga A."/>
            <person name="Aguilar-Osorio G."/>
            <person name="Amillis S."/>
            <person name="Uchima C.A."/>
            <person name="Anderluh G."/>
            <person name="Asadollahi M."/>
            <person name="Askin M."/>
            <person name="Barry K."/>
            <person name="Battaglia E."/>
            <person name="Bayram O."/>
            <person name="Benocci T."/>
            <person name="Braus-Stromeyer S.A."/>
            <person name="Caldana C."/>
            <person name="Canovas D."/>
            <person name="Cerqueira G.C."/>
            <person name="Chen F."/>
            <person name="Chen W."/>
            <person name="Choi C."/>
            <person name="Clum A."/>
            <person name="Dos Santos R.A."/>
            <person name="Damasio A.R."/>
            <person name="Diallinas G."/>
            <person name="Emri T."/>
            <person name="Fekete E."/>
            <person name="Flipphi M."/>
            <person name="Freyberg S."/>
            <person name="Gallo A."/>
            <person name="Gournas C."/>
            <person name="Habgood R."/>
            <person name="Hainaut M."/>
            <person name="Harispe M.L."/>
            <person name="Henrissat B."/>
            <person name="Hilden K.S."/>
            <person name="Hope R."/>
            <person name="Hossain A."/>
            <person name="Karabika E."/>
            <person name="Karaffa L."/>
            <person name="Karanyi Z."/>
            <person name="Krasevec N."/>
            <person name="Kuo A."/>
            <person name="Kusch H."/>
            <person name="LaButti K."/>
            <person name="Lagendijk E.L."/>
            <person name="Lapidus A."/>
            <person name="Levasseur A."/>
            <person name="Lindquist E."/>
            <person name="Lipzen A."/>
            <person name="Logrieco A.F."/>
            <person name="MacCabe A."/>
            <person name="Maekelae M.R."/>
            <person name="Malavazi I."/>
            <person name="Melin P."/>
            <person name="Meyer V."/>
            <person name="Mielnichuk N."/>
            <person name="Miskei M."/>
            <person name="Molnar A.P."/>
            <person name="Mule G."/>
            <person name="Ngan C.Y."/>
            <person name="Orejas M."/>
            <person name="Orosz E."/>
            <person name="Ouedraogo J.P."/>
            <person name="Overkamp K.M."/>
            <person name="Park H.-S."/>
            <person name="Perrone G."/>
            <person name="Piumi F."/>
            <person name="Punt P.J."/>
            <person name="Ram A.F."/>
            <person name="Ramon A."/>
            <person name="Rauscher S."/>
            <person name="Record E."/>
            <person name="Riano-Pachon D.M."/>
            <person name="Robert V."/>
            <person name="Roehrig J."/>
            <person name="Ruller R."/>
            <person name="Salamov A."/>
            <person name="Salih N.S."/>
            <person name="Samson R.A."/>
            <person name="Sandor E."/>
            <person name="Sanguinetti M."/>
            <person name="Schuetze T."/>
            <person name="Sepcic K."/>
            <person name="Shelest E."/>
            <person name="Sherlock G."/>
            <person name="Sophianopoulou V."/>
            <person name="Squina F.M."/>
            <person name="Sun H."/>
            <person name="Susca A."/>
            <person name="Todd R.B."/>
            <person name="Tsang A."/>
            <person name="Unkles S.E."/>
            <person name="van de Wiele N."/>
            <person name="van Rossen-Uffink D."/>
            <person name="Oliveira J.V."/>
            <person name="Vesth T.C."/>
            <person name="Visser J."/>
            <person name="Yu J.-H."/>
            <person name="Zhou M."/>
            <person name="Andersen M.R."/>
            <person name="Archer D.B."/>
            <person name="Baker S.E."/>
            <person name="Benoit I."/>
            <person name="Brakhage A.A."/>
            <person name="Braus G.H."/>
            <person name="Fischer R."/>
            <person name="Frisvad J.C."/>
            <person name="Goldman G.H."/>
            <person name="Houbraken J."/>
            <person name="Oakley B."/>
            <person name="Pocsi I."/>
            <person name="Scazzocchio C."/>
            <person name="Seiboth B."/>
            <person name="vanKuyk P.A."/>
            <person name="Wortman J."/>
            <person name="Dyer P.S."/>
            <person name="Grigoriev I.V."/>
        </authorList>
    </citation>
    <scope>NUCLEOTIDE SEQUENCE [LARGE SCALE GENOMIC DNA]</scope>
    <source>
        <strain evidence="2">CBS 583.65</strain>
    </source>
</reference>
<sequence>MSSKRLLTVQKFISYFATLDQTILESILADNYYHQFAPASINPPGPFDRAGFLAHTSGLNRIMTGFPVFAKEYIESDSGNQVVVWATSKTQFREEVRDDGIPREEWEYAGEYVFMFTMDESGEKVVRCIEFLDGGATPRLLELAKRARGNLEKIETKP</sequence>
<dbReference type="GeneID" id="63729095"/>
<dbReference type="RefSeq" id="XP_040672990.1">
    <property type="nucleotide sequence ID" value="XM_040813584.1"/>
</dbReference>
<dbReference type="SUPFAM" id="SSF54427">
    <property type="entry name" value="NTF2-like"/>
    <property type="match status" value="1"/>
</dbReference>
<dbReference type="STRING" id="1036611.A0A1L9Q0E4"/>
<evidence type="ECO:0008006" key="3">
    <source>
        <dbReference type="Google" id="ProtNLM"/>
    </source>
</evidence>
<evidence type="ECO:0000313" key="2">
    <source>
        <dbReference type="Proteomes" id="UP000184073"/>
    </source>
</evidence>
<dbReference type="VEuPathDB" id="FungiDB:ASPVEDRAFT_46577"/>
<dbReference type="InterPro" id="IPR032710">
    <property type="entry name" value="NTF2-like_dom_sf"/>
</dbReference>
<evidence type="ECO:0000313" key="1">
    <source>
        <dbReference type="EMBL" id="OJJ07228.1"/>
    </source>
</evidence>
<gene>
    <name evidence="1" type="ORF">ASPVEDRAFT_46577</name>
</gene>
<dbReference type="Gene3D" id="3.10.450.50">
    <property type="match status" value="1"/>
</dbReference>
<name>A0A1L9Q0E4_ASPVE</name>
<organism evidence="1 2">
    <name type="scientific">Aspergillus versicolor CBS 583.65</name>
    <dbReference type="NCBI Taxonomy" id="1036611"/>
    <lineage>
        <taxon>Eukaryota</taxon>
        <taxon>Fungi</taxon>
        <taxon>Dikarya</taxon>
        <taxon>Ascomycota</taxon>
        <taxon>Pezizomycotina</taxon>
        <taxon>Eurotiomycetes</taxon>
        <taxon>Eurotiomycetidae</taxon>
        <taxon>Eurotiales</taxon>
        <taxon>Aspergillaceae</taxon>
        <taxon>Aspergillus</taxon>
        <taxon>Aspergillus subgen. Nidulantes</taxon>
    </lineage>
</organism>
<dbReference type="EMBL" id="KV878136">
    <property type="protein sequence ID" value="OJJ07228.1"/>
    <property type="molecule type" value="Genomic_DNA"/>
</dbReference>
<dbReference type="AlphaFoldDB" id="A0A1L9Q0E4"/>
<accession>A0A1L9Q0E4</accession>
<keyword evidence="2" id="KW-1185">Reference proteome</keyword>
<dbReference type="OrthoDB" id="3758478at2759"/>
<dbReference type="Proteomes" id="UP000184073">
    <property type="component" value="Unassembled WGS sequence"/>
</dbReference>
<protein>
    <recommendedName>
        <fullName evidence="3">SnoaL-like domain-containing protein</fullName>
    </recommendedName>
</protein>
<proteinExistence type="predicted"/>